<proteinExistence type="predicted"/>
<feature type="compositionally biased region" description="Acidic residues" evidence="1">
    <location>
        <begin position="1"/>
        <end position="12"/>
    </location>
</feature>
<evidence type="ECO:0000256" key="1">
    <source>
        <dbReference type="SAM" id="MobiDB-lite"/>
    </source>
</evidence>
<name>A0A0L0F231_9EUKA</name>
<feature type="non-terminal residue" evidence="2">
    <location>
        <position position="1"/>
    </location>
</feature>
<reference evidence="2 3" key="1">
    <citation type="submission" date="2011-02" db="EMBL/GenBank/DDBJ databases">
        <title>The Genome Sequence of Sphaeroforma arctica JP610.</title>
        <authorList>
            <consortium name="The Broad Institute Genome Sequencing Platform"/>
            <person name="Russ C."/>
            <person name="Cuomo C."/>
            <person name="Young S.K."/>
            <person name="Zeng Q."/>
            <person name="Gargeya S."/>
            <person name="Alvarado L."/>
            <person name="Berlin A."/>
            <person name="Chapman S.B."/>
            <person name="Chen Z."/>
            <person name="Freedman E."/>
            <person name="Gellesch M."/>
            <person name="Goldberg J."/>
            <person name="Griggs A."/>
            <person name="Gujja S."/>
            <person name="Heilman E."/>
            <person name="Heiman D."/>
            <person name="Howarth C."/>
            <person name="Mehta T."/>
            <person name="Neiman D."/>
            <person name="Pearson M."/>
            <person name="Roberts A."/>
            <person name="Saif S."/>
            <person name="Shea T."/>
            <person name="Shenoy N."/>
            <person name="Sisk P."/>
            <person name="Stolte C."/>
            <person name="Sykes S."/>
            <person name="White J."/>
            <person name="Yandava C."/>
            <person name="Burger G."/>
            <person name="Gray M.W."/>
            <person name="Holland P.W.H."/>
            <person name="King N."/>
            <person name="Lang F.B.F."/>
            <person name="Roger A.J."/>
            <person name="Ruiz-Trillo I."/>
            <person name="Haas B."/>
            <person name="Nusbaum C."/>
            <person name="Birren B."/>
        </authorList>
    </citation>
    <scope>NUCLEOTIDE SEQUENCE [LARGE SCALE GENOMIC DNA]</scope>
    <source>
        <strain evidence="2 3">JP610</strain>
    </source>
</reference>
<dbReference type="Proteomes" id="UP000054560">
    <property type="component" value="Unassembled WGS sequence"/>
</dbReference>
<feature type="compositionally biased region" description="Basic and acidic residues" evidence="1">
    <location>
        <begin position="122"/>
        <end position="136"/>
    </location>
</feature>
<dbReference type="GeneID" id="25917747"/>
<feature type="compositionally biased region" description="Polar residues" evidence="1">
    <location>
        <begin position="33"/>
        <end position="42"/>
    </location>
</feature>
<feature type="compositionally biased region" description="Basic and acidic residues" evidence="1">
    <location>
        <begin position="83"/>
        <end position="98"/>
    </location>
</feature>
<sequence length="149" mass="15198">GLLDMDGDDGEIETTNANTTTDTTTADGKTQESRAQAHTPTPSGKGLASKDAKDMGDSSELGGSTAGSTTGGSHKNQTLMPRETGELGELRQSTKDSHTPASVQGDGGNDVTVGTHSMGSIKDSKTDTHTAEDTKSTAETSTSGHRSKS</sequence>
<feature type="non-terminal residue" evidence="2">
    <location>
        <position position="149"/>
    </location>
</feature>
<gene>
    <name evidence="2" type="ORF">SARC_17243</name>
</gene>
<feature type="region of interest" description="Disordered" evidence="1">
    <location>
        <begin position="1"/>
        <end position="149"/>
    </location>
</feature>
<feature type="compositionally biased region" description="Low complexity" evidence="1">
    <location>
        <begin position="14"/>
        <end position="27"/>
    </location>
</feature>
<evidence type="ECO:0000313" key="2">
    <source>
        <dbReference type="EMBL" id="KNC70233.1"/>
    </source>
</evidence>
<keyword evidence="3" id="KW-1185">Reference proteome</keyword>
<dbReference type="EMBL" id="KQ251740">
    <property type="protein sequence ID" value="KNC70233.1"/>
    <property type="molecule type" value="Genomic_DNA"/>
</dbReference>
<feature type="compositionally biased region" description="Polar residues" evidence="1">
    <location>
        <begin position="137"/>
        <end position="149"/>
    </location>
</feature>
<evidence type="ECO:0000313" key="3">
    <source>
        <dbReference type="Proteomes" id="UP000054560"/>
    </source>
</evidence>
<feature type="compositionally biased region" description="Low complexity" evidence="1">
    <location>
        <begin position="58"/>
        <end position="73"/>
    </location>
</feature>
<organism evidence="2 3">
    <name type="scientific">Sphaeroforma arctica JP610</name>
    <dbReference type="NCBI Taxonomy" id="667725"/>
    <lineage>
        <taxon>Eukaryota</taxon>
        <taxon>Ichthyosporea</taxon>
        <taxon>Ichthyophonida</taxon>
        <taxon>Sphaeroforma</taxon>
    </lineage>
</organism>
<dbReference type="RefSeq" id="XP_014144135.1">
    <property type="nucleotide sequence ID" value="XM_014288660.1"/>
</dbReference>
<protein>
    <submittedName>
        <fullName evidence="2">Uncharacterized protein</fullName>
    </submittedName>
</protein>
<dbReference type="AlphaFoldDB" id="A0A0L0F231"/>
<accession>A0A0L0F231</accession>